<dbReference type="InterPro" id="IPR016024">
    <property type="entry name" value="ARM-type_fold"/>
</dbReference>
<dbReference type="InterPro" id="IPR050517">
    <property type="entry name" value="DDR_Repair_Kinase"/>
</dbReference>
<dbReference type="HOGENOM" id="CLU_000178_6_0_1"/>
<accession>A0A0D0SWZ3</accession>
<name>A0A0D0SWZ3_9TREE</name>
<dbReference type="InterPro" id="IPR011009">
    <property type="entry name" value="Kinase-like_dom_sf"/>
</dbReference>
<comment type="catalytic activity">
    <reaction evidence="3">
        <text>L-seryl-[protein] + ATP = O-phospho-L-seryl-[protein] + ADP + H(+)</text>
        <dbReference type="Rhea" id="RHEA:17989"/>
        <dbReference type="Rhea" id="RHEA-COMP:9863"/>
        <dbReference type="Rhea" id="RHEA-COMP:11604"/>
        <dbReference type="ChEBI" id="CHEBI:15378"/>
        <dbReference type="ChEBI" id="CHEBI:29999"/>
        <dbReference type="ChEBI" id="CHEBI:30616"/>
        <dbReference type="ChEBI" id="CHEBI:83421"/>
        <dbReference type="ChEBI" id="CHEBI:456216"/>
        <dbReference type="EC" id="2.7.11.1"/>
    </reaction>
</comment>
<dbReference type="InterPro" id="IPR057564">
    <property type="entry name" value="HEAT_ATR"/>
</dbReference>
<dbReference type="SMART" id="SM01345">
    <property type="entry name" value="Rapamycin_bind"/>
    <property type="match status" value="1"/>
</dbReference>
<dbReference type="InterPro" id="IPR003151">
    <property type="entry name" value="PIK-rel_kinase_FAT"/>
</dbReference>
<dbReference type="OrthoDB" id="381190at2759"/>
<dbReference type="SUPFAM" id="SSF48371">
    <property type="entry name" value="ARM repeat"/>
    <property type="match status" value="1"/>
</dbReference>
<evidence type="ECO:0000259" key="5">
    <source>
        <dbReference type="PROSITE" id="PS51189"/>
    </source>
</evidence>
<comment type="similarity">
    <text evidence="1">Belongs to the PI3/PI4-kinase family.</text>
</comment>
<evidence type="ECO:0000256" key="2">
    <source>
        <dbReference type="ARBA" id="ARBA00022737"/>
    </source>
</evidence>
<evidence type="ECO:0000259" key="4">
    <source>
        <dbReference type="PROSITE" id="PS50290"/>
    </source>
</evidence>
<evidence type="ECO:0000313" key="7">
    <source>
        <dbReference type="Proteomes" id="UP000053392"/>
    </source>
</evidence>
<dbReference type="Proteomes" id="UP000053392">
    <property type="component" value="Unassembled WGS sequence"/>
</dbReference>
<organism evidence="6 7">
    <name type="scientific">Cryptococcus deuterogattii Ram5</name>
    <dbReference type="NCBI Taxonomy" id="1296110"/>
    <lineage>
        <taxon>Eukaryota</taxon>
        <taxon>Fungi</taxon>
        <taxon>Dikarya</taxon>
        <taxon>Basidiomycota</taxon>
        <taxon>Agaricomycotina</taxon>
        <taxon>Tremellomycetes</taxon>
        <taxon>Tremellales</taxon>
        <taxon>Cryptococcaceae</taxon>
        <taxon>Cryptococcus</taxon>
        <taxon>Cryptococcus gattii species complex</taxon>
    </lineage>
</organism>
<dbReference type="Pfam" id="PF08771">
    <property type="entry name" value="FRB_dom"/>
    <property type="match status" value="1"/>
</dbReference>
<dbReference type="SUPFAM" id="SSF56112">
    <property type="entry name" value="Protein kinase-like (PK-like)"/>
    <property type="match status" value="1"/>
</dbReference>
<dbReference type="InterPro" id="IPR036738">
    <property type="entry name" value="FRB_sf"/>
</dbReference>
<feature type="domain" description="PI3K/PI4K catalytic" evidence="4">
    <location>
        <begin position="877"/>
        <end position="1073"/>
    </location>
</feature>
<dbReference type="InterPro" id="IPR009076">
    <property type="entry name" value="FRB_dom"/>
</dbReference>
<proteinExistence type="inferred from homology"/>
<dbReference type="Gene3D" id="3.30.1010.10">
    <property type="entry name" value="Phosphatidylinositol 3-kinase Catalytic Subunit, Chain A, domain 4"/>
    <property type="match status" value="1"/>
</dbReference>
<dbReference type="SUPFAM" id="SSF47212">
    <property type="entry name" value="FKBP12-rapamycin-binding domain of FKBP-rapamycin-associated protein (FRAP)"/>
    <property type="match status" value="1"/>
</dbReference>
<keyword evidence="6" id="KW-0418">Kinase</keyword>
<dbReference type="InterPro" id="IPR000403">
    <property type="entry name" value="PI3/4_kinase_cat_dom"/>
</dbReference>
<dbReference type="GO" id="GO:0004674">
    <property type="term" value="F:protein serine/threonine kinase activity"/>
    <property type="evidence" value="ECO:0007669"/>
    <property type="project" value="UniProtKB-EC"/>
</dbReference>
<dbReference type="InterPro" id="IPR014009">
    <property type="entry name" value="PIK_FAT"/>
</dbReference>
<reference evidence="6 7" key="1">
    <citation type="submission" date="2015-01" db="EMBL/GenBank/DDBJ databases">
        <title>The Genome Sequence of Cryptococcus gattii Ram5.</title>
        <authorList>
            <consortium name="The Broad Institute Genomics Platform"/>
            <person name="Cuomo C."/>
            <person name="Litvintseva A."/>
            <person name="Chen Y."/>
            <person name="Heitman J."/>
            <person name="Sun S."/>
            <person name="Springer D."/>
            <person name="Dromer F."/>
            <person name="Young S."/>
            <person name="Zeng Q."/>
            <person name="Gargeya S."/>
            <person name="Abouelleil A."/>
            <person name="Alvarado L."/>
            <person name="Chapman S.B."/>
            <person name="Gainer-Dewar J."/>
            <person name="Goldberg J."/>
            <person name="Griggs A."/>
            <person name="Gujja S."/>
            <person name="Hansen M."/>
            <person name="Howarth C."/>
            <person name="Imamovic A."/>
            <person name="Larimer J."/>
            <person name="Murphy C."/>
            <person name="Naylor J."/>
            <person name="Pearson M."/>
            <person name="Priest M."/>
            <person name="Roberts A."/>
            <person name="Saif S."/>
            <person name="Shea T."/>
            <person name="Sykes S."/>
            <person name="Wortman J."/>
            <person name="Nusbaum C."/>
            <person name="Birren B."/>
        </authorList>
    </citation>
    <scope>NUCLEOTIDE SEQUENCE [LARGE SCALE GENOMIC DNA]</scope>
    <source>
        <strain evidence="6 7">Ram5</strain>
    </source>
</reference>
<evidence type="ECO:0000256" key="3">
    <source>
        <dbReference type="ARBA" id="ARBA00048679"/>
    </source>
</evidence>
<dbReference type="AlphaFoldDB" id="A0A0D0SWZ3"/>
<dbReference type="PROSITE" id="PS51189">
    <property type="entry name" value="FAT"/>
    <property type="match status" value="1"/>
</dbReference>
<dbReference type="GO" id="GO:0044877">
    <property type="term" value="F:protein-containing complex binding"/>
    <property type="evidence" value="ECO:0007669"/>
    <property type="project" value="InterPro"/>
</dbReference>
<dbReference type="GO" id="GO:0005634">
    <property type="term" value="C:nucleus"/>
    <property type="evidence" value="ECO:0007669"/>
    <property type="project" value="TreeGrafter"/>
</dbReference>
<dbReference type="EMBL" id="KN847914">
    <property type="protein sequence ID" value="KIR37707.1"/>
    <property type="molecule type" value="Genomic_DNA"/>
</dbReference>
<evidence type="ECO:0000313" key="6">
    <source>
        <dbReference type="EMBL" id="KIR37707.1"/>
    </source>
</evidence>
<keyword evidence="6" id="KW-0808">Transferase</keyword>
<feature type="domain" description="FAT" evidence="5">
    <location>
        <begin position="361"/>
        <end position="738"/>
    </location>
</feature>
<dbReference type="Pfam" id="PF00454">
    <property type="entry name" value="PI3_PI4_kinase"/>
    <property type="match status" value="1"/>
</dbReference>
<keyword evidence="7" id="KW-1185">Reference proteome</keyword>
<keyword evidence="2" id="KW-0677">Repeat</keyword>
<dbReference type="Pfam" id="PF02259">
    <property type="entry name" value="FAT"/>
    <property type="match status" value="1"/>
</dbReference>
<dbReference type="Pfam" id="PF23593">
    <property type="entry name" value="HEAT_ATR"/>
    <property type="match status" value="1"/>
</dbReference>
<evidence type="ECO:0000256" key="1">
    <source>
        <dbReference type="ARBA" id="ARBA00011031"/>
    </source>
</evidence>
<dbReference type="PANTHER" id="PTHR11139">
    <property type="entry name" value="ATAXIA TELANGIECTASIA MUTATED ATM -RELATED"/>
    <property type="match status" value="1"/>
</dbReference>
<sequence length="1073" mass="121851">MSGNTQHHILYRTVPLICQALVTCPDDETVWLKGLRLLSSPKLRRALPHTSSIWLPLLLKGLEVNKSEGIILESLRLLIEAADILEPMKSCLVKPLRSLGKVANLAGTKELTLVAECLGLTVWDNNNNVIGSHVPNQHAWTNTLLTSPHDSPSLWLHNLYQATLEASNIPEMTVTSRLGSLIHTDLFQTAFVKCYLQLEDDAAFKVVVDEAIISVLSDKTVSKNIFITFLDLLAFCTKDTTPYFSPKVFEAAKMCALQCFHGGLNQTLPGVILWYIEQQAEALPTPESISSLVEANIRVGSGGYDAAWSTLLWLENGWNIEPQPMWITSLSHWQQALSAQDRIDKNQQVTMYSSFNLRMICYHALGDHQKGYDLAQNLFEGLDDDERRNTAHWATAAAWHMGDFDTMADYLAFHPRGTSKSLYKAIIDIHNEQYASAFYHINKAQSLSYDELQMQLGAGHQVALKSLAKTEFLVELQEAIQYKSQPELRPTILATWKTRFKRSHADANSWLKRLQIWTLACSPKTFELQACFLGTAKLCESKGMHEAAQSIIKRITPNVIPPGCKVEYTKLRLQWKDVFQRHDRNGMEAVFESLYTHTHRYLGYINVNKEELETSASVGSFISSEVPKLTSDDLVVPALRGLFQAARTKKSQEFVIKALLRLVTLWFRFGESQAVLVEVEHQLNITDVEPWLSAIPQLIARLGTPQKDLQYTLIKLLKTISSHYPHAVIWPLLTATQTRKVEHQEAARVIMDYICSMPDGTRLVDQAELVGRELIRTSTSWLEKWRGIIDRFLPRQDLMEIRWHDIPKIWEEDFKMLKNPETPDEHQFFLQYGHQLHLVDRTLVRYNSTRELNLVNKAYSTLYGLYGEIEAQLNQWRLPGMKLYLASTAPRLLTLRDCILTVPGNEDLRGDERIMQLFNLINTLLNHRSDAFGRNLHLLPYEVVPLSPSAGLVNWVANTQQGECSLMYDPDVFNPNHPKLDAPAEMDKYDKLPLPTKIQRLKAALSHSNQKGGLTLPEQLELQLASQGDLNTHGSRGTFKQASLITMDVLRDSRSTLIAMLEAFLYDPLLSWT</sequence>
<gene>
    <name evidence="6" type="ORF">I313_06432</name>
</gene>
<feature type="non-terminal residue" evidence="6">
    <location>
        <position position="1"/>
    </location>
</feature>
<dbReference type="PROSITE" id="PS50290">
    <property type="entry name" value="PI3_4_KINASE_3"/>
    <property type="match status" value="1"/>
</dbReference>
<protein>
    <submittedName>
        <fullName evidence="6">Phosphatidylinositol 3-kinase</fullName>
    </submittedName>
</protein>